<dbReference type="InterPro" id="IPR036250">
    <property type="entry name" value="AcylCo_DH-like_C"/>
</dbReference>
<comment type="cofactor">
    <cofactor evidence="1">
        <name>FAD</name>
        <dbReference type="ChEBI" id="CHEBI:57692"/>
    </cofactor>
</comment>
<evidence type="ECO:0000256" key="2">
    <source>
        <dbReference type="ARBA" id="ARBA00009347"/>
    </source>
</evidence>
<dbReference type="InterPro" id="IPR009100">
    <property type="entry name" value="AcylCoA_DH/oxidase_NM_dom_sf"/>
</dbReference>
<dbReference type="InterPro" id="IPR006089">
    <property type="entry name" value="Acyl-CoA_DH_CS"/>
</dbReference>
<feature type="domain" description="Acyl-CoA dehydrogenase/oxidase N-terminal" evidence="7">
    <location>
        <begin position="9"/>
        <end position="118"/>
    </location>
</feature>
<name>A0A6J6BHU3_9ZZZZ</name>
<dbReference type="GO" id="GO:0003995">
    <property type="term" value="F:acyl-CoA dehydrogenase activity"/>
    <property type="evidence" value="ECO:0007669"/>
    <property type="project" value="InterPro"/>
</dbReference>
<dbReference type="AlphaFoldDB" id="A0A6J6BHU3"/>
<dbReference type="PROSITE" id="PS00073">
    <property type="entry name" value="ACYL_COA_DH_2"/>
    <property type="match status" value="1"/>
</dbReference>
<dbReference type="InterPro" id="IPR013786">
    <property type="entry name" value="AcylCoA_DH/ox_N"/>
</dbReference>
<keyword evidence="4" id="KW-0274">FAD</keyword>
<evidence type="ECO:0000256" key="4">
    <source>
        <dbReference type="ARBA" id="ARBA00022827"/>
    </source>
</evidence>
<keyword evidence="3" id="KW-0285">Flavoprotein</keyword>
<dbReference type="Pfam" id="PF00441">
    <property type="entry name" value="Acyl-CoA_dh_1"/>
    <property type="match status" value="1"/>
</dbReference>
<dbReference type="SUPFAM" id="SSF56645">
    <property type="entry name" value="Acyl-CoA dehydrogenase NM domain-like"/>
    <property type="match status" value="1"/>
</dbReference>
<evidence type="ECO:0000259" key="5">
    <source>
        <dbReference type="Pfam" id="PF00441"/>
    </source>
</evidence>
<dbReference type="InterPro" id="IPR046373">
    <property type="entry name" value="Acyl-CoA_Oxase/DH_mid-dom_sf"/>
</dbReference>
<dbReference type="InterPro" id="IPR009075">
    <property type="entry name" value="AcylCo_DH/oxidase_C"/>
</dbReference>
<gene>
    <name evidence="8" type="ORF">UFOPK1493_00092</name>
</gene>
<dbReference type="PIRSF" id="PIRSF016578">
    <property type="entry name" value="HsaA"/>
    <property type="match status" value="1"/>
</dbReference>
<organism evidence="8">
    <name type="scientific">freshwater metagenome</name>
    <dbReference type="NCBI Taxonomy" id="449393"/>
    <lineage>
        <taxon>unclassified sequences</taxon>
        <taxon>metagenomes</taxon>
        <taxon>ecological metagenomes</taxon>
    </lineage>
</organism>
<protein>
    <submittedName>
        <fullName evidence="8">Unannotated protein</fullName>
    </submittedName>
</protein>
<evidence type="ECO:0000259" key="7">
    <source>
        <dbReference type="Pfam" id="PF02771"/>
    </source>
</evidence>
<dbReference type="Gene3D" id="2.40.110.10">
    <property type="entry name" value="Butyryl-CoA Dehydrogenase, subunit A, domain 2"/>
    <property type="match status" value="1"/>
</dbReference>
<evidence type="ECO:0000259" key="6">
    <source>
        <dbReference type="Pfam" id="PF02770"/>
    </source>
</evidence>
<dbReference type="PANTHER" id="PTHR43884:SF12">
    <property type="entry name" value="ISOVALERYL-COA DEHYDROGENASE, MITOCHONDRIAL-RELATED"/>
    <property type="match status" value="1"/>
</dbReference>
<accession>A0A6J6BHU3</accession>
<reference evidence="8" key="1">
    <citation type="submission" date="2020-05" db="EMBL/GenBank/DDBJ databases">
        <authorList>
            <person name="Chiriac C."/>
            <person name="Salcher M."/>
            <person name="Ghai R."/>
            <person name="Kavagutti S V."/>
        </authorList>
    </citation>
    <scope>NUCLEOTIDE SEQUENCE</scope>
</reference>
<comment type="similarity">
    <text evidence="2">Belongs to the acyl-CoA dehydrogenase family.</text>
</comment>
<evidence type="ECO:0000313" key="8">
    <source>
        <dbReference type="EMBL" id="CAB4537748.1"/>
    </source>
</evidence>
<dbReference type="InterPro" id="IPR006091">
    <property type="entry name" value="Acyl-CoA_Oxase/DH_mid-dom"/>
</dbReference>
<evidence type="ECO:0000256" key="3">
    <source>
        <dbReference type="ARBA" id="ARBA00022630"/>
    </source>
</evidence>
<sequence>MTEASSDLVLIRETVAALCARFDDDYWSHCDSEHRFPWDFYREMAAGGWIGIAIPEEYGGGGRGILEAAAVLEEVAASGACMNGASALHMSIFGMQPVILHGSEEMKRRFLPGVAAGDVHVAFGVTEPDAGTDTTRITTRAVRDGDVYRITGRKVWTSKALEADRILLLTRTTPLEECAKPTQGMSLFLVDRHAPGVGVAPIPKIGRNAVASCETTYDDVVVPVADRVGDEGDGFRYLLDGLNAERVLIAAEALGIGRAALRRAVQYANERVVFGRPIGQNQGIAFPLAEAHAKLRAAGLMVREAAQRIDAGLPCGEEANLAKYLAAEAGFFAADRAVQTHGGFGYATEYHVERYFRESRLPRLAPISQELVLSYVAEHVLRLPRSY</sequence>
<proteinExistence type="inferred from homology"/>
<dbReference type="PANTHER" id="PTHR43884">
    <property type="entry name" value="ACYL-COA DEHYDROGENASE"/>
    <property type="match status" value="1"/>
</dbReference>
<dbReference type="GO" id="GO:0050660">
    <property type="term" value="F:flavin adenine dinucleotide binding"/>
    <property type="evidence" value="ECO:0007669"/>
    <property type="project" value="InterPro"/>
</dbReference>
<dbReference type="InterPro" id="IPR037069">
    <property type="entry name" value="AcylCoA_DH/ox_N_sf"/>
</dbReference>
<feature type="domain" description="Acyl-CoA oxidase/dehydrogenase middle" evidence="6">
    <location>
        <begin position="122"/>
        <end position="220"/>
    </location>
</feature>
<dbReference type="Gene3D" id="1.10.540.10">
    <property type="entry name" value="Acyl-CoA dehydrogenase/oxidase, N-terminal domain"/>
    <property type="match status" value="1"/>
</dbReference>
<dbReference type="Pfam" id="PF02770">
    <property type="entry name" value="Acyl-CoA_dh_M"/>
    <property type="match status" value="1"/>
</dbReference>
<dbReference type="Pfam" id="PF02771">
    <property type="entry name" value="Acyl-CoA_dh_N"/>
    <property type="match status" value="1"/>
</dbReference>
<dbReference type="EMBL" id="CAEZSR010000002">
    <property type="protein sequence ID" value="CAB4537748.1"/>
    <property type="molecule type" value="Genomic_DNA"/>
</dbReference>
<dbReference type="SUPFAM" id="SSF47203">
    <property type="entry name" value="Acyl-CoA dehydrogenase C-terminal domain-like"/>
    <property type="match status" value="1"/>
</dbReference>
<feature type="domain" description="Acyl-CoA dehydrogenase/oxidase C-terminal" evidence="5">
    <location>
        <begin position="232"/>
        <end position="377"/>
    </location>
</feature>
<dbReference type="FunFam" id="1.20.140.10:FF:000012">
    <property type="entry name" value="Acyl-CoA dehydrogenase fadE12"/>
    <property type="match status" value="1"/>
</dbReference>
<dbReference type="Gene3D" id="1.20.140.10">
    <property type="entry name" value="Butyryl-CoA Dehydrogenase, subunit A, domain 3"/>
    <property type="match status" value="1"/>
</dbReference>
<evidence type="ECO:0000256" key="1">
    <source>
        <dbReference type="ARBA" id="ARBA00001974"/>
    </source>
</evidence>